<sequence length="65" mass="7747">MQELSTEQQQAISRLIRKWITSETLRHYIFQLLKLPADPDLFEEQRSKLDELNRKHNLSSHGTKV</sequence>
<dbReference type="EMBL" id="CP002279">
    <property type="protein sequence ID" value="AEH88765.1"/>
    <property type="molecule type" value="Genomic_DNA"/>
</dbReference>
<reference evidence="1 2" key="1">
    <citation type="submission" date="2010-10" db="EMBL/GenBank/DDBJ databases">
        <title>Complete sequence of Mesorhizobium opportunistum WSM2075.</title>
        <authorList>
            <consortium name="US DOE Joint Genome Institute"/>
            <person name="Lucas S."/>
            <person name="Copeland A."/>
            <person name="Lapidus A."/>
            <person name="Cheng J.-F."/>
            <person name="Bruce D."/>
            <person name="Goodwin L."/>
            <person name="Pitluck S."/>
            <person name="Chertkov O."/>
            <person name="Misra M."/>
            <person name="Detter J.C."/>
            <person name="Han C."/>
            <person name="Tapia R."/>
            <person name="Land M."/>
            <person name="Hauser L."/>
            <person name="Kyrpides N."/>
            <person name="Ovchinnikova G."/>
            <person name="Mavrommatis K.M."/>
            <person name="Tiwari R.P."/>
            <person name="Howieson J.G."/>
            <person name="O'Hara G.W."/>
            <person name="Nandasena K.G."/>
            <person name="Woyke T."/>
        </authorList>
    </citation>
    <scope>NUCLEOTIDE SEQUENCE [LARGE SCALE GENOMIC DNA]</scope>
    <source>
        <strain evidence="2">LMG 24607 / HAMBI 3007 / WSM2075</strain>
    </source>
</reference>
<dbReference type="KEGG" id="mop:Mesop_4335"/>
<protein>
    <submittedName>
        <fullName evidence="1">Uncharacterized protein</fullName>
    </submittedName>
</protein>
<accession>F7Y9N9</accession>
<dbReference type="AlphaFoldDB" id="F7Y9N9"/>
<name>F7Y9N9_MESOW</name>
<proteinExistence type="predicted"/>
<dbReference type="HOGENOM" id="CLU_2844789_0_0_5"/>
<dbReference type="STRING" id="536019.Mesop_4335"/>
<evidence type="ECO:0000313" key="2">
    <source>
        <dbReference type="Proteomes" id="UP000001623"/>
    </source>
</evidence>
<evidence type="ECO:0000313" key="1">
    <source>
        <dbReference type="EMBL" id="AEH88765.1"/>
    </source>
</evidence>
<dbReference type="Proteomes" id="UP000001623">
    <property type="component" value="Chromosome"/>
</dbReference>
<organism evidence="1 2">
    <name type="scientific">Mesorhizobium opportunistum (strain LMG 24607 / HAMBI 3007 / WSM2075)</name>
    <dbReference type="NCBI Taxonomy" id="536019"/>
    <lineage>
        <taxon>Bacteria</taxon>
        <taxon>Pseudomonadati</taxon>
        <taxon>Pseudomonadota</taxon>
        <taxon>Alphaproteobacteria</taxon>
        <taxon>Hyphomicrobiales</taxon>
        <taxon>Phyllobacteriaceae</taxon>
        <taxon>Mesorhizobium</taxon>
    </lineage>
</organism>
<gene>
    <name evidence="1" type="ordered locus">Mesop_4335</name>
</gene>